<dbReference type="SUPFAM" id="SSF82199">
    <property type="entry name" value="SET domain"/>
    <property type="match status" value="1"/>
</dbReference>
<sequence>MALDSAPSPALFPLSTHLFALAIQIARGLGRVTDWLLLLDSAFSPSWRYSFQDLLTVFVMMMAQKLLGFGSSQSESQPTNTQLLALPGHHRSGGRPVVEIRERIYKDAFKRQYVNSYVGFGLISNQTIPAGTILFVDRLFAVWRSEQKDCKSLHQANDLIQKKARALGPKWFNQFLMLSRPSEQKLGTMAAIYNAHHVVVAWGDQVGGAVGLNLAWMNHSCIPNCTLSIVDKHPVHRSHGRPPRRVGRAVVRTCAEIAAGQELTIPYAYISGVRAARQNETFGRFNFRCACRACHEPQVAIEETLDQHSGVQYTIDRKDIIANHPSLAIQFAYNLIWQSVRSRMYDLRVAMLWVKCALIAAHHSDLGRAQCFLVRARQMALILEGPHGALYRQVSHWYLAPTLMPGYGGTRRGLSTPLDALTIFHHKRQSRNVLFMLGCDPNEYIRIRRYRFLRPGDANFQAGELRYEILPDVDHAPPPLIIDPNEDEGKSKARDRQDQRGEKTTQNQDQNQNQEKKKKKKKKTKKKAKGGAGKGCVDPEKDFLDLFLEVVDNFECPECAKEASNADCGAGAGAGAGACAGACAGADAHAEGKPGAAVPGQNAKNEMQKVKEKAVKEGAERNPKKGEEKNSAPQQPEEPAEPAEGAEGPQKQKKKRKGRKKNGCRNDATAEPVIQDVGAEKQVVLVEAPGFPGRNEQAEQQDA</sequence>
<feature type="compositionally biased region" description="Basic residues" evidence="1">
    <location>
        <begin position="651"/>
        <end position="663"/>
    </location>
</feature>
<dbReference type="Gene3D" id="2.170.270.10">
    <property type="entry name" value="SET domain"/>
    <property type="match status" value="1"/>
</dbReference>
<feature type="region of interest" description="Disordered" evidence="1">
    <location>
        <begin position="476"/>
        <end position="535"/>
    </location>
</feature>
<dbReference type="InterPro" id="IPR053185">
    <property type="entry name" value="SET_domain_protein"/>
</dbReference>
<proteinExistence type="predicted"/>
<accession>A0A2T5LQK0</accession>
<organism evidence="3 4">
    <name type="scientific">Aspergillus ochraceoroseus IBT 24754</name>
    <dbReference type="NCBI Taxonomy" id="1392256"/>
    <lineage>
        <taxon>Eukaryota</taxon>
        <taxon>Fungi</taxon>
        <taxon>Dikarya</taxon>
        <taxon>Ascomycota</taxon>
        <taxon>Pezizomycotina</taxon>
        <taxon>Eurotiomycetes</taxon>
        <taxon>Eurotiomycetidae</taxon>
        <taxon>Eurotiales</taxon>
        <taxon>Aspergillaceae</taxon>
        <taxon>Aspergillus</taxon>
        <taxon>Aspergillus subgen. Nidulantes</taxon>
    </lineage>
</organism>
<dbReference type="CDD" id="cd20071">
    <property type="entry name" value="SET_SMYD"/>
    <property type="match status" value="1"/>
</dbReference>
<dbReference type="Pfam" id="PF00856">
    <property type="entry name" value="SET"/>
    <property type="match status" value="1"/>
</dbReference>
<evidence type="ECO:0000256" key="1">
    <source>
        <dbReference type="SAM" id="MobiDB-lite"/>
    </source>
</evidence>
<dbReference type="AlphaFoldDB" id="A0A2T5LQK0"/>
<comment type="caution">
    <text evidence="3">The sequence shown here is derived from an EMBL/GenBank/DDBJ whole genome shotgun (WGS) entry which is preliminary data.</text>
</comment>
<feature type="compositionally biased region" description="Basic and acidic residues" evidence="1">
    <location>
        <begin position="606"/>
        <end position="630"/>
    </location>
</feature>
<feature type="region of interest" description="Disordered" evidence="1">
    <location>
        <begin position="586"/>
        <end position="679"/>
    </location>
</feature>
<reference evidence="3 4" key="1">
    <citation type="journal article" date="2018" name="Proc. Natl. Acad. Sci. U.S.A.">
        <title>Linking secondary metabolites to gene clusters through genome sequencing of six diverse Aspergillus species.</title>
        <authorList>
            <person name="Kaerboelling I."/>
            <person name="Vesth T.C."/>
            <person name="Frisvad J.C."/>
            <person name="Nybo J.L."/>
            <person name="Theobald S."/>
            <person name="Kuo A."/>
            <person name="Bowyer P."/>
            <person name="Matsuda Y."/>
            <person name="Mondo S."/>
            <person name="Lyhne E.K."/>
            <person name="Kogle M.E."/>
            <person name="Clum A."/>
            <person name="Lipzen A."/>
            <person name="Salamov A."/>
            <person name="Ngan C.Y."/>
            <person name="Daum C."/>
            <person name="Chiniquy J."/>
            <person name="Barry K."/>
            <person name="LaButti K."/>
            <person name="Haridas S."/>
            <person name="Simmons B.A."/>
            <person name="Magnuson J.K."/>
            <person name="Mortensen U.H."/>
            <person name="Larsen T.O."/>
            <person name="Grigoriev I.V."/>
            <person name="Baker S.E."/>
            <person name="Andersen M.R."/>
        </authorList>
    </citation>
    <scope>NUCLEOTIDE SEQUENCE [LARGE SCALE GENOMIC DNA]</scope>
    <source>
        <strain evidence="3 4">IBT 24754</strain>
    </source>
</reference>
<evidence type="ECO:0000313" key="3">
    <source>
        <dbReference type="EMBL" id="PTU18557.1"/>
    </source>
</evidence>
<dbReference type="GeneID" id="63817799"/>
<dbReference type="PANTHER" id="PTHR47332:SF4">
    <property type="entry name" value="SET DOMAIN-CONTAINING PROTEIN 5"/>
    <property type="match status" value="1"/>
</dbReference>
<feature type="compositionally biased region" description="Basic and acidic residues" evidence="1">
    <location>
        <begin position="487"/>
        <end position="503"/>
    </location>
</feature>
<dbReference type="InterPro" id="IPR046341">
    <property type="entry name" value="SET_dom_sf"/>
</dbReference>
<dbReference type="Proteomes" id="UP000244073">
    <property type="component" value="Unassembled WGS sequence"/>
</dbReference>
<feature type="compositionally biased region" description="Low complexity" evidence="1">
    <location>
        <begin position="632"/>
        <end position="649"/>
    </location>
</feature>
<evidence type="ECO:0000259" key="2">
    <source>
        <dbReference type="PROSITE" id="PS50280"/>
    </source>
</evidence>
<name>A0A2T5LQK0_9EURO</name>
<feature type="compositionally biased region" description="Basic residues" evidence="1">
    <location>
        <begin position="516"/>
        <end position="529"/>
    </location>
</feature>
<evidence type="ECO:0000313" key="4">
    <source>
        <dbReference type="Proteomes" id="UP000244073"/>
    </source>
</evidence>
<dbReference type="RefSeq" id="XP_040749949.1">
    <property type="nucleotide sequence ID" value="XM_040900915.1"/>
</dbReference>
<dbReference type="EMBL" id="MSFN02000007">
    <property type="protein sequence ID" value="PTU18557.1"/>
    <property type="molecule type" value="Genomic_DNA"/>
</dbReference>
<protein>
    <recommendedName>
        <fullName evidence="2">SET domain-containing protein</fullName>
    </recommendedName>
</protein>
<dbReference type="VEuPathDB" id="FungiDB:P175DRAFT_0559377"/>
<dbReference type="InterPro" id="IPR001214">
    <property type="entry name" value="SET_dom"/>
</dbReference>
<feature type="domain" description="SET" evidence="2">
    <location>
        <begin position="96"/>
        <end position="268"/>
    </location>
</feature>
<gene>
    <name evidence="3" type="ORF">P175DRAFT_0559377</name>
</gene>
<dbReference type="OrthoDB" id="438641at2759"/>
<dbReference type="PROSITE" id="PS50280">
    <property type="entry name" value="SET"/>
    <property type="match status" value="1"/>
</dbReference>
<dbReference type="PANTHER" id="PTHR47332">
    <property type="entry name" value="SET DOMAIN-CONTAINING PROTEIN 5"/>
    <property type="match status" value="1"/>
</dbReference>